<dbReference type="EMBL" id="CP014135">
    <property type="protein sequence ID" value="AMB85765.1"/>
    <property type="molecule type" value="Genomic_DNA"/>
</dbReference>
<dbReference type="Pfam" id="PF00890">
    <property type="entry name" value="FAD_binding_2"/>
    <property type="match status" value="1"/>
</dbReference>
<comment type="function">
    <text evidence="16">Catalyzes the oxidation of L-aspartate to iminoaspartate.</text>
</comment>
<evidence type="ECO:0000256" key="5">
    <source>
        <dbReference type="ARBA" id="ARBA00012173"/>
    </source>
</evidence>
<dbReference type="Gene3D" id="3.50.50.60">
    <property type="entry name" value="FAD/NAD(P)-binding domain"/>
    <property type="match status" value="1"/>
</dbReference>
<dbReference type="FunFam" id="1.20.58.100:FF:000002">
    <property type="entry name" value="L-aspartate oxidase"/>
    <property type="match status" value="1"/>
</dbReference>
<dbReference type="SUPFAM" id="SSF51905">
    <property type="entry name" value="FAD/NAD(P)-binding domain"/>
    <property type="match status" value="1"/>
</dbReference>
<dbReference type="InterPro" id="IPR015939">
    <property type="entry name" value="Fum_Rdtase/Succ_DH_flav-like_C"/>
</dbReference>
<comment type="similarity">
    <text evidence="4 16">Belongs to the FAD-dependent oxidoreductase 2 family. NadB subfamily.</text>
</comment>
<evidence type="ECO:0000256" key="8">
    <source>
        <dbReference type="ARBA" id="ARBA00022630"/>
    </source>
</evidence>
<comment type="subcellular location">
    <subcellularLocation>
        <location evidence="2 16">Cytoplasm</location>
    </subcellularLocation>
</comment>
<evidence type="ECO:0000256" key="9">
    <source>
        <dbReference type="ARBA" id="ARBA00022642"/>
    </source>
</evidence>
<dbReference type="Gene3D" id="3.90.700.10">
    <property type="entry name" value="Succinate dehydrogenase/fumarate reductase flavoprotein, catalytic domain"/>
    <property type="match status" value="1"/>
</dbReference>
<evidence type="ECO:0000256" key="3">
    <source>
        <dbReference type="ARBA" id="ARBA00004950"/>
    </source>
</evidence>
<feature type="domain" description="FAD-dependent oxidoreductase 2 FAD-binding" evidence="17">
    <location>
        <begin position="8"/>
        <end position="392"/>
    </location>
</feature>
<dbReference type="InterPro" id="IPR003953">
    <property type="entry name" value="FAD-dep_OxRdtase_2_FAD-bd"/>
</dbReference>
<evidence type="ECO:0000259" key="17">
    <source>
        <dbReference type="Pfam" id="PF00890"/>
    </source>
</evidence>
<evidence type="ECO:0000256" key="13">
    <source>
        <dbReference type="ARBA" id="ARBA00048305"/>
    </source>
</evidence>
<dbReference type="PANTHER" id="PTHR42716:SF2">
    <property type="entry name" value="L-ASPARTATE OXIDASE, CHLOROPLASTIC"/>
    <property type="match status" value="1"/>
</dbReference>
<dbReference type="PANTHER" id="PTHR42716">
    <property type="entry name" value="L-ASPARTATE OXIDASE"/>
    <property type="match status" value="1"/>
</dbReference>
<protein>
    <recommendedName>
        <fullName evidence="6 14">L-aspartate oxidase</fullName>
        <ecNumber evidence="5 14">1.4.3.16</ecNumber>
    </recommendedName>
</protein>
<dbReference type="FunFam" id="3.90.700.10:FF:000002">
    <property type="entry name" value="L-aspartate oxidase"/>
    <property type="match status" value="1"/>
</dbReference>
<gene>
    <name evidence="19" type="ORF">AWM79_10815</name>
</gene>
<dbReference type="NCBIfam" id="TIGR00551">
    <property type="entry name" value="nadB"/>
    <property type="match status" value="1"/>
</dbReference>
<reference evidence="19 20" key="1">
    <citation type="submission" date="2016-01" db="EMBL/GenBank/DDBJ databases">
        <authorList>
            <person name="McClelland M."/>
            <person name="Jain A."/>
            <person name="Saraogi P."/>
            <person name="Mendelson R."/>
            <person name="Westerman R."/>
            <person name="SanMiguel P."/>
            <person name="Csonka L."/>
        </authorList>
    </citation>
    <scope>NUCLEOTIDE SEQUENCE [LARGE SCALE GENOMIC DNA]</scope>
    <source>
        <strain evidence="19 20">NCPPB 2472</strain>
    </source>
</reference>
<dbReference type="InterPro" id="IPR027477">
    <property type="entry name" value="Succ_DH/fumarate_Rdtase_cat_sf"/>
</dbReference>
<keyword evidence="7" id="KW-0963">Cytoplasm</keyword>
<comment type="pathway">
    <text evidence="3 16">Cofactor biosynthesis; NAD(+) biosynthesis; iminoaspartate from L-aspartate (oxidase route): step 1/1.</text>
</comment>
<dbReference type="InterPro" id="IPR036188">
    <property type="entry name" value="FAD/NAD-bd_sf"/>
</dbReference>
<evidence type="ECO:0000259" key="18">
    <source>
        <dbReference type="Pfam" id="PF02910"/>
    </source>
</evidence>
<dbReference type="EC" id="1.4.3.16" evidence="5 14"/>
<keyword evidence="9 16" id="KW-0662">Pyridine nucleotide biosynthesis</keyword>
<dbReference type="AlphaFoldDB" id="A0A0X1T120"/>
<keyword evidence="11 16" id="KW-0274">FAD</keyword>
<organism evidence="19 20">
    <name type="scientific">Pseudomonas agarici</name>
    <dbReference type="NCBI Taxonomy" id="46677"/>
    <lineage>
        <taxon>Bacteria</taxon>
        <taxon>Pseudomonadati</taxon>
        <taxon>Pseudomonadota</taxon>
        <taxon>Gammaproteobacteria</taxon>
        <taxon>Pseudomonadales</taxon>
        <taxon>Pseudomonadaceae</taxon>
        <taxon>Pseudomonas</taxon>
    </lineage>
</organism>
<evidence type="ECO:0000256" key="1">
    <source>
        <dbReference type="ARBA" id="ARBA00001974"/>
    </source>
</evidence>
<dbReference type="FunFam" id="3.50.50.60:FF:000060">
    <property type="entry name" value="L-aspartate oxidase"/>
    <property type="match status" value="1"/>
</dbReference>
<dbReference type="Pfam" id="PF02910">
    <property type="entry name" value="Succ_DH_flav_C"/>
    <property type="match status" value="1"/>
</dbReference>
<keyword evidence="12 16" id="KW-0560">Oxidoreductase</keyword>
<dbReference type="SUPFAM" id="SSF56425">
    <property type="entry name" value="Succinate dehydrogenase/fumarate reductase flavoprotein, catalytic domain"/>
    <property type="match status" value="1"/>
</dbReference>
<evidence type="ECO:0000256" key="15">
    <source>
        <dbReference type="PIRSR" id="PIRSR000171-1"/>
    </source>
</evidence>
<dbReference type="GO" id="GO:0034628">
    <property type="term" value="P:'de novo' NAD+ biosynthetic process from L-aspartate"/>
    <property type="evidence" value="ECO:0007669"/>
    <property type="project" value="TreeGrafter"/>
</dbReference>
<dbReference type="Gene3D" id="1.20.58.100">
    <property type="entry name" value="Fumarate reductase/succinate dehydrogenase flavoprotein-like, C-terminal domain"/>
    <property type="match status" value="1"/>
</dbReference>
<evidence type="ECO:0000256" key="6">
    <source>
        <dbReference type="ARBA" id="ARBA00021901"/>
    </source>
</evidence>
<evidence type="ECO:0000256" key="2">
    <source>
        <dbReference type="ARBA" id="ARBA00004496"/>
    </source>
</evidence>
<comment type="catalytic activity">
    <reaction evidence="13">
        <text>L-aspartate + O2 = iminosuccinate + H2O2</text>
        <dbReference type="Rhea" id="RHEA:25876"/>
        <dbReference type="ChEBI" id="CHEBI:15379"/>
        <dbReference type="ChEBI" id="CHEBI:16240"/>
        <dbReference type="ChEBI" id="CHEBI:29991"/>
        <dbReference type="ChEBI" id="CHEBI:77875"/>
        <dbReference type="EC" id="1.4.3.16"/>
    </reaction>
    <physiologicalReaction direction="left-to-right" evidence="13">
        <dbReference type="Rhea" id="RHEA:25877"/>
    </physiologicalReaction>
</comment>
<dbReference type="PRINTS" id="PR00368">
    <property type="entry name" value="FADPNR"/>
</dbReference>
<dbReference type="InterPro" id="IPR005288">
    <property type="entry name" value="NadB"/>
</dbReference>
<evidence type="ECO:0000313" key="20">
    <source>
        <dbReference type="Proteomes" id="UP000063229"/>
    </source>
</evidence>
<evidence type="ECO:0000313" key="19">
    <source>
        <dbReference type="EMBL" id="AMB85765.1"/>
    </source>
</evidence>
<dbReference type="NCBIfam" id="NF006567">
    <property type="entry name" value="PRK09077.1"/>
    <property type="match status" value="1"/>
</dbReference>
<dbReference type="InterPro" id="IPR037099">
    <property type="entry name" value="Fum_R/Succ_DH_flav-like_C_sf"/>
</dbReference>
<keyword evidence="10" id="KW-0547">Nucleotide-binding</keyword>
<evidence type="ECO:0000256" key="11">
    <source>
        <dbReference type="ARBA" id="ARBA00022827"/>
    </source>
</evidence>
<dbReference type="Proteomes" id="UP000063229">
    <property type="component" value="Chromosome"/>
</dbReference>
<name>A0A0X1T120_PSEAA</name>
<comment type="cofactor">
    <cofactor evidence="1 16">
        <name>FAD</name>
        <dbReference type="ChEBI" id="CHEBI:57692"/>
    </cofactor>
</comment>
<dbReference type="KEGG" id="pagb:AWM79_10815"/>
<evidence type="ECO:0000256" key="7">
    <source>
        <dbReference type="ARBA" id="ARBA00022490"/>
    </source>
</evidence>
<evidence type="ECO:0000256" key="16">
    <source>
        <dbReference type="RuleBase" id="RU362049"/>
    </source>
</evidence>
<evidence type="ECO:0000256" key="4">
    <source>
        <dbReference type="ARBA" id="ARBA00008562"/>
    </source>
</evidence>
<dbReference type="GO" id="GO:0005737">
    <property type="term" value="C:cytoplasm"/>
    <property type="evidence" value="ECO:0007669"/>
    <property type="project" value="UniProtKB-SubCell"/>
</dbReference>
<accession>A0A0X1T120</accession>
<keyword evidence="20" id="KW-1185">Reference proteome</keyword>
<evidence type="ECO:0000256" key="10">
    <source>
        <dbReference type="ARBA" id="ARBA00022741"/>
    </source>
</evidence>
<evidence type="ECO:0000256" key="12">
    <source>
        <dbReference type="ARBA" id="ARBA00023002"/>
    </source>
</evidence>
<sequence>MSQHFQHDVLVIGSGAAGLSLALTLANHLRIAVLSKGNLANGSTYWAQGGVAAVLDDTDTVQSHVEDTLNAGGGLCHEDAVRFTVEHSREAIQWLIDQGVPFTRDEKANVDDRGFEFHLTREGGHSHRRIIHAADATGAAIFTTLLDQARQRPNIELLEQRVAVDLITEKRLGLDGERCLGAYVLNRGTGEVDTYGARFTILASGGAAKVYLYTSNPDSACGDGIAMAWRSGCRVANLEFNQFHPTCLYHPQAKSFLITEALRGEGAHLKLPNGERFMPRFDPRAELAPRDIVARAIDHEMKRLGIDCVYLDISHKPEAFIRTHFPTVYERCLEFSIDITQQPIPVVPAAHYTCGGVLVDQQGRTDVPGLYAIGETSFTGLHGANRMASNSLLECFVYARSAAADILQQLPRVAMPAALPSWDASQVTDSDEDVIIAHNWDELRRFMWDYVGIVRTTKRLQRAQHRVRLLLDEIDEFYSNYKVSRDLIELRNLAQVAELMIRSAMERKESRGLHYTLDYPDLLPEALDTILVPPIYAG</sequence>
<feature type="domain" description="Fumarate reductase/succinate dehydrogenase flavoprotein-like C-terminal" evidence="18">
    <location>
        <begin position="441"/>
        <end position="521"/>
    </location>
</feature>
<dbReference type="RefSeq" id="WP_060782804.1">
    <property type="nucleotide sequence ID" value="NZ_CP014135.1"/>
</dbReference>
<proteinExistence type="inferred from homology"/>
<dbReference type="STRING" id="46677.AWM79_10815"/>
<dbReference type="SUPFAM" id="SSF46977">
    <property type="entry name" value="Succinate dehydrogenase/fumarate reductase flavoprotein C-terminal domain"/>
    <property type="match status" value="1"/>
</dbReference>
<feature type="active site" description="Proton acceptor" evidence="15">
    <location>
        <position position="290"/>
    </location>
</feature>
<dbReference type="PIRSF" id="PIRSF000171">
    <property type="entry name" value="SDHA_APRA_LASPO"/>
    <property type="match status" value="1"/>
</dbReference>
<dbReference type="GO" id="GO:0008734">
    <property type="term" value="F:L-aspartate oxidase activity"/>
    <property type="evidence" value="ECO:0007669"/>
    <property type="project" value="UniProtKB-UniRule"/>
</dbReference>
<dbReference type="UniPathway" id="UPA00253">
    <property type="reaction ID" value="UER00326"/>
</dbReference>
<keyword evidence="8 16" id="KW-0285">Flavoprotein</keyword>
<dbReference type="GO" id="GO:0000166">
    <property type="term" value="F:nucleotide binding"/>
    <property type="evidence" value="ECO:0007669"/>
    <property type="project" value="UniProtKB-KW"/>
</dbReference>
<evidence type="ECO:0000256" key="14">
    <source>
        <dbReference type="NCBIfam" id="TIGR00551"/>
    </source>
</evidence>